<feature type="transmembrane region" description="Helical" evidence="2">
    <location>
        <begin position="465"/>
        <end position="488"/>
    </location>
</feature>
<name>A0ABU9C775_9BURK</name>
<accession>A0ABU9C775</accession>
<feature type="region of interest" description="Disordered" evidence="1">
    <location>
        <begin position="324"/>
        <end position="374"/>
    </location>
</feature>
<dbReference type="PANTHER" id="PTHR34211">
    <property type="entry name" value="CALCINEURIN-LIKE METALLO-PHOSPHOESTERASE SUPERFAMILY PROTEIN"/>
    <property type="match status" value="1"/>
</dbReference>
<sequence>MARTFGSNIPPDQRRRVAWYAPGVLWQAGRELVQSVDFQRNLDRRETLSPVLTPVDLSAQPASVEQPFWFDFMSDTGDGGNATFTVAQALLARELTVPDDNGQMRTLPEGELLVLGGDLAYPGASAQEYQYRFIEMLAMARDPASRFVDPDQPGPRKTLVAIPQNHDWFDSASTFCRYFVNYDRGAVIGARTPQRQTWFATRLPQGFWILGLDFALVGDIDRQQLEGFASLLATDNPAGIQPGDDVLVVYPEPYWTRPLGDGASPGYPRRYQRLEAMIEARGARLRARIAGDLHHYQRETLARDPATGLDTHLITCGSGGAFLHPTHSPDVQTTKQLDREPEPQASSADLGQRVRVGRPGAGAHTASPHNPRFEHACSFPPPARTRALAWRALWSMFALRPSRPVWQLGVSQTLREAWDSNLGFALCLGLLYGFNAYVTAANFHASLAAVAAPGLWDAALHWLKAIVVSPFAAFINAAMLTACVRVAWEGPGTWPGRLASGLALGAVHSFAIFLLFLGAEHAVNALWPGALAAADPLVSMGAALTTWWLVALAGMGVGGLIFGAWLALASGVFGQLPNNAFGALAIADHKGFLRCRLGPDGLEVFMLGIDSVPRRRHADEPVPAGWRVVDRFLITKRAR</sequence>
<keyword evidence="2" id="KW-1133">Transmembrane helix</keyword>
<protein>
    <submittedName>
        <fullName evidence="3">Metallophosphoesterase</fullName>
    </submittedName>
</protein>
<dbReference type="InterPro" id="IPR029052">
    <property type="entry name" value="Metallo-depent_PP-like"/>
</dbReference>
<evidence type="ECO:0000313" key="4">
    <source>
        <dbReference type="Proteomes" id="UP001379945"/>
    </source>
</evidence>
<dbReference type="SUPFAM" id="SSF56300">
    <property type="entry name" value="Metallo-dependent phosphatases"/>
    <property type="match status" value="1"/>
</dbReference>
<dbReference type="Proteomes" id="UP001379945">
    <property type="component" value="Unassembled WGS sequence"/>
</dbReference>
<organism evidence="3 4">
    <name type="scientific">Ideonella margarita</name>
    <dbReference type="NCBI Taxonomy" id="2984191"/>
    <lineage>
        <taxon>Bacteria</taxon>
        <taxon>Pseudomonadati</taxon>
        <taxon>Pseudomonadota</taxon>
        <taxon>Betaproteobacteria</taxon>
        <taxon>Burkholderiales</taxon>
        <taxon>Sphaerotilaceae</taxon>
        <taxon>Ideonella</taxon>
    </lineage>
</organism>
<keyword evidence="2" id="KW-0812">Transmembrane</keyword>
<gene>
    <name evidence="3" type="ORF">AACH00_10385</name>
</gene>
<proteinExistence type="predicted"/>
<evidence type="ECO:0000256" key="2">
    <source>
        <dbReference type="SAM" id="Phobius"/>
    </source>
</evidence>
<dbReference type="PANTHER" id="PTHR34211:SF3">
    <property type="entry name" value="CALCINEURIN-LIKE METALLO-PHOSPHOESTERASE SUPERFAMILY PROTEIN"/>
    <property type="match status" value="1"/>
</dbReference>
<keyword evidence="4" id="KW-1185">Reference proteome</keyword>
<dbReference type="RefSeq" id="WP_341399053.1">
    <property type="nucleotide sequence ID" value="NZ_JBBUTI010000006.1"/>
</dbReference>
<comment type="caution">
    <text evidence="3">The sequence shown here is derived from an EMBL/GenBank/DDBJ whole genome shotgun (WGS) entry which is preliminary data.</text>
</comment>
<reference evidence="3 4" key="1">
    <citation type="submission" date="2024-04" db="EMBL/GenBank/DDBJ databases">
        <title>Novel species of the genus Ideonella isolated from streams.</title>
        <authorList>
            <person name="Lu H."/>
        </authorList>
    </citation>
    <scope>NUCLEOTIDE SEQUENCE [LARGE SCALE GENOMIC DNA]</scope>
    <source>
        <strain evidence="3 4">LYT19W</strain>
    </source>
</reference>
<keyword evidence="2" id="KW-0472">Membrane</keyword>
<evidence type="ECO:0000313" key="3">
    <source>
        <dbReference type="EMBL" id="MEK8046756.1"/>
    </source>
</evidence>
<dbReference type="EMBL" id="JBBUTI010000006">
    <property type="protein sequence ID" value="MEK8046756.1"/>
    <property type="molecule type" value="Genomic_DNA"/>
</dbReference>
<feature type="transmembrane region" description="Helical" evidence="2">
    <location>
        <begin position="422"/>
        <end position="445"/>
    </location>
</feature>
<evidence type="ECO:0000256" key="1">
    <source>
        <dbReference type="SAM" id="MobiDB-lite"/>
    </source>
</evidence>
<feature type="transmembrane region" description="Helical" evidence="2">
    <location>
        <begin position="500"/>
        <end position="519"/>
    </location>
</feature>
<feature type="transmembrane region" description="Helical" evidence="2">
    <location>
        <begin position="547"/>
        <end position="568"/>
    </location>
</feature>